<evidence type="ECO:0000256" key="2">
    <source>
        <dbReference type="ARBA" id="ARBA00008354"/>
    </source>
</evidence>
<dbReference type="FunFam" id="2.60.120.1040:FF:000001">
    <property type="entry name" value="Zinc finger protein ZPR1"/>
    <property type="match status" value="1"/>
</dbReference>
<dbReference type="InterPro" id="IPR002110">
    <property type="entry name" value="Ankyrin_rpt"/>
</dbReference>
<evidence type="ECO:0000256" key="9">
    <source>
        <dbReference type="SAM" id="MobiDB-lite"/>
    </source>
</evidence>
<evidence type="ECO:0000256" key="1">
    <source>
        <dbReference type="ARBA" id="ARBA00004123"/>
    </source>
</evidence>
<evidence type="ECO:0000259" key="10">
    <source>
        <dbReference type="PROSITE" id="PS51559"/>
    </source>
</evidence>
<dbReference type="Gene3D" id="2.60.120.1040">
    <property type="entry name" value="ZPR1, A/B domain"/>
    <property type="match status" value="2"/>
</dbReference>
<dbReference type="PROSITE" id="PS50088">
    <property type="entry name" value="ANK_REPEAT"/>
    <property type="match status" value="1"/>
</dbReference>
<dbReference type="InterPro" id="IPR056180">
    <property type="entry name" value="ZPR1_jr_dom"/>
</dbReference>
<dbReference type="CDD" id="cd02440">
    <property type="entry name" value="AdoMet_MTases"/>
    <property type="match status" value="1"/>
</dbReference>
<evidence type="ECO:0000256" key="4">
    <source>
        <dbReference type="ARBA" id="ARBA00022737"/>
    </source>
</evidence>
<dbReference type="GO" id="GO:0008757">
    <property type="term" value="F:S-adenosylmethionine-dependent methyltransferase activity"/>
    <property type="evidence" value="ECO:0007669"/>
    <property type="project" value="InterPro"/>
</dbReference>
<dbReference type="InterPro" id="IPR013216">
    <property type="entry name" value="Methyltransf_11"/>
</dbReference>
<dbReference type="PANTHER" id="PTHR10876">
    <property type="entry name" value="ZINC FINGER PROTEIN ZPR1"/>
    <property type="match status" value="1"/>
</dbReference>
<dbReference type="InterPro" id="IPR004457">
    <property type="entry name" value="Znf_ZPR1"/>
</dbReference>
<organism evidence="11 12">
    <name type="scientific">Musa troglodytarum</name>
    <name type="common">fe'i banana</name>
    <dbReference type="NCBI Taxonomy" id="320322"/>
    <lineage>
        <taxon>Eukaryota</taxon>
        <taxon>Viridiplantae</taxon>
        <taxon>Streptophyta</taxon>
        <taxon>Embryophyta</taxon>
        <taxon>Tracheophyta</taxon>
        <taxon>Spermatophyta</taxon>
        <taxon>Magnoliopsida</taxon>
        <taxon>Liliopsida</taxon>
        <taxon>Zingiberales</taxon>
        <taxon>Musaceae</taxon>
        <taxon>Musa</taxon>
    </lineage>
</organism>
<keyword evidence="7" id="KW-0539">Nucleus</keyword>
<dbReference type="Proteomes" id="UP001055439">
    <property type="component" value="Chromosome 8"/>
</dbReference>
<feature type="region of interest" description="Disordered" evidence="9">
    <location>
        <begin position="807"/>
        <end position="828"/>
    </location>
</feature>
<dbReference type="InterPro" id="IPR042451">
    <property type="entry name" value="ZPR1_A/B_dom"/>
</dbReference>
<keyword evidence="6" id="KW-0862">Zinc</keyword>
<dbReference type="SUPFAM" id="SSF48403">
    <property type="entry name" value="Ankyrin repeat"/>
    <property type="match status" value="1"/>
</dbReference>
<dbReference type="FunFam" id="2.20.25.420:FF:000002">
    <property type="entry name" value="Zinc finger protein ZPR1"/>
    <property type="match status" value="1"/>
</dbReference>
<dbReference type="InterPro" id="IPR042452">
    <property type="entry name" value="ZPR1_Znf1/2"/>
</dbReference>
<dbReference type="Gene3D" id="3.40.50.150">
    <property type="entry name" value="Vaccinia Virus protein VP39"/>
    <property type="match status" value="1"/>
</dbReference>
<dbReference type="SUPFAM" id="SSF53335">
    <property type="entry name" value="S-adenosyl-L-methionine-dependent methyltransferases"/>
    <property type="match status" value="1"/>
</dbReference>
<feature type="compositionally biased region" description="Polar residues" evidence="9">
    <location>
        <begin position="815"/>
        <end position="828"/>
    </location>
</feature>
<comment type="subcellular location">
    <subcellularLocation>
        <location evidence="1">Nucleus</location>
    </subcellularLocation>
</comment>
<dbReference type="InterPro" id="IPR040141">
    <property type="entry name" value="ZPR1"/>
</dbReference>
<evidence type="ECO:0000256" key="3">
    <source>
        <dbReference type="ARBA" id="ARBA00022723"/>
    </source>
</evidence>
<dbReference type="GO" id="GO:0008270">
    <property type="term" value="F:zinc ion binding"/>
    <property type="evidence" value="ECO:0007669"/>
    <property type="project" value="UniProtKB-KW"/>
</dbReference>
<evidence type="ECO:0000256" key="8">
    <source>
        <dbReference type="PROSITE-ProRule" id="PRU00023"/>
    </source>
</evidence>
<dbReference type="NCBIfam" id="TIGR00310">
    <property type="entry name" value="ZPR1_znf"/>
    <property type="match status" value="1"/>
</dbReference>
<dbReference type="GO" id="GO:0005634">
    <property type="term" value="C:nucleus"/>
    <property type="evidence" value="ECO:0007669"/>
    <property type="project" value="UniProtKB-SubCell"/>
</dbReference>
<evidence type="ECO:0000313" key="12">
    <source>
        <dbReference type="Proteomes" id="UP001055439"/>
    </source>
</evidence>
<gene>
    <name evidence="11" type="ORF">MUK42_06537</name>
</gene>
<dbReference type="FunFam" id="2.20.25.420:FF:000001">
    <property type="entry name" value="Zinc finger protein ZPR1"/>
    <property type="match status" value="1"/>
</dbReference>
<keyword evidence="12" id="KW-1185">Reference proteome</keyword>
<dbReference type="SMART" id="SM00248">
    <property type="entry name" value="ANK"/>
    <property type="match status" value="3"/>
</dbReference>
<dbReference type="PROSITE" id="PS50297">
    <property type="entry name" value="ANK_REP_REGION"/>
    <property type="match status" value="1"/>
</dbReference>
<evidence type="ECO:0000256" key="7">
    <source>
        <dbReference type="ARBA" id="ARBA00023242"/>
    </source>
</evidence>
<reference evidence="11" key="1">
    <citation type="submission" date="2022-05" db="EMBL/GenBank/DDBJ databases">
        <title>The Musa troglodytarum L. genome provides insights into the mechanism of non-climacteric behaviour and enrichment of carotenoids.</title>
        <authorList>
            <person name="Wang J."/>
        </authorList>
    </citation>
    <scope>NUCLEOTIDE SEQUENCE</scope>
    <source>
        <tissue evidence="11">Leaf</tissue>
    </source>
</reference>
<keyword evidence="5" id="KW-0863">Zinc-finger</keyword>
<keyword evidence="4" id="KW-0677">Repeat</keyword>
<dbReference type="FunFam" id="3.40.50.150:FF:000135">
    <property type="entry name" value="Arginine N-methyltransferase 2"/>
    <property type="match status" value="1"/>
</dbReference>
<accession>A0A9E7HVM7</accession>
<dbReference type="Gene3D" id="1.25.40.20">
    <property type="entry name" value="Ankyrin repeat-containing domain"/>
    <property type="match status" value="1"/>
</dbReference>
<keyword evidence="8" id="KW-0040">ANK repeat</keyword>
<evidence type="ECO:0000256" key="5">
    <source>
        <dbReference type="ARBA" id="ARBA00022771"/>
    </source>
</evidence>
<feature type="domain" description="RMT2" evidence="10">
    <location>
        <begin position="114"/>
        <end position="336"/>
    </location>
</feature>
<dbReference type="OrthoDB" id="308464at2759"/>
<dbReference type="SMART" id="SM00709">
    <property type="entry name" value="Zpr1"/>
    <property type="match status" value="2"/>
</dbReference>
<dbReference type="Pfam" id="PF03367">
    <property type="entry name" value="Zn_ribbon_ZPR1"/>
    <property type="match status" value="2"/>
</dbReference>
<dbReference type="InterPro" id="IPR036770">
    <property type="entry name" value="Ankyrin_rpt-contain_sf"/>
</dbReference>
<evidence type="ECO:0000256" key="6">
    <source>
        <dbReference type="ARBA" id="ARBA00022833"/>
    </source>
</evidence>
<dbReference type="PANTHER" id="PTHR10876:SF0">
    <property type="entry name" value="ZINC FINGER PROTEIN ZPR1"/>
    <property type="match status" value="1"/>
</dbReference>
<comment type="similarity">
    <text evidence="2">Belongs to the ZPR1 family.</text>
</comment>
<dbReference type="FunFam" id="1.25.40.20:FF:000307">
    <property type="entry name" value="Protein arginine N-methyltransferase 2"/>
    <property type="match status" value="1"/>
</dbReference>
<dbReference type="Pfam" id="PF12796">
    <property type="entry name" value="Ank_2"/>
    <property type="match status" value="1"/>
</dbReference>
<keyword evidence="3" id="KW-0479">Metal-binding</keyword>
<dbReference type="Pfam" id="PF22794">
    <property type="entry name" value="jr-ZPR1"/>
    <property type="match status" value="2"/>
</dbReference>
<dbReference type="InterPro" id="IPR026480">
    <property type="entry name" value="RMT2_dom"/>
</dbReference>
<evidence type="ECO:0000313" key="11">
    <source>
        <dbReference type="EMBL" id="URE40765.1"/>
    </source>
</evidence>
<name>A0A9E7HVM7_9LILI</name>
<dbReference type="PROSITE" id="PS51559">
    <property type="entry name" value="SAM_RMT2"/>
    <property type="match status" value="1"/>
</dbReference>
<dbReference type="AlphaFoldDB" id="A0A9E7HVM7"/>
<dbReference type="InterPro" id="IPR029063">
    <property type="entry name" value="SAM-dependent_MTases_sf"/>
</dbReference>
<feature type="repeat" description="ANK" evidence="8">
    <location>
        <begin position="37"/>
        <end position="69"/>
    </location>
</feature>
<dbReference type="Pfam" id="PF08241">
    <property type="entry name" value="Methyltransf_11"/>
    <property type="match status" value="1"/>
</dbReference>
<sequence>MAKSAEEQLCEAAAAGDCAKIDDLLSAGADPTYFDASGMTPLMYAARHGHADSARRLLSAGAPWNALSPSNISAGDLAMEHAHQEAFDVLLNAGIQAELVLGTIARVAERNGEKEGGGLNYLEDRVSFSEDKLMDSESKAVMMEWERPLMEAHARAVCGGGGKVLNVGFGMGLVDEAIQRYGPVEHTIVEAHPEVYERLLRSGWGKKENVKIVFGRWQDVLPQLESYDGIFFDTYGEYYEDLRQFHQHLPRLLKPGGVYSYFNGLCGDNAFFHAVYCQLVALELGNLGYSTQFIPLPVKDCLTEEVWEGVKRKYWQLDTYYLPRGGESKRARVKEDAEERRRKFATVTEMENGGPLVDIGSAAETVAAVEEEEVASVAPLHQIESLCMRCGENGTTRLLLTRIPHFREIVLMAFECPHCNERNNEVQFAGELQPRGCCYRLEVPAGRSEILNRQVVKSDSATIRVEGILVRAADELESLQEERKKVDPVTAEAIDEFLTKLRSLVSGNAAFTFILDDPAGNSFIENPLAPSLDPLLSIKFYERTKEQQASLGFLVESSPEEEPERQADRDALAEENNVNVVQREPHGSVGALAGRRAIAQGKAEDVAAALCRYSAPEEVDTLPSTCGACAAGCVTRFYSTKIPYFREVVVMATTCDMCGYRSSELKAGGEIPEKGKRITVYVQNIEDLSRDVIKSDMASVKVPELDLELASGTLGGIVTTVEGLITKISENLERVHGFSLGDSSDDWKRKKWLDFKSRLAKLTSLEEPWTLIIDDALASSFVSFTTDSVEDDKRLVVEEYERTWEQNEELGLNDMDTSSADNAYSRTE</sequence>
<protein>
    <submittedName>
        <fullName evidence="11">Zinc finger protein</fullName>
    </submittedName>
</protein>
<dbReference type="Gene3D" id="2.20.25.420">
    <property type="entry name" value="ZPR1, zinc finger domain"/>
    <property type="match status" value="2"/>
</dbReference>
<dbReference type="EMBL" id="CP097510">
    <property type="protein sequence ID" value="URE40765.1"/>
    <property type="molecule type" value="Genomic_DNA"/>
</dbReference>
<proteinExistence type="inferred from homology"/>